<dbReference type="AlphaFoldDB" id="A0A5D0NW75"/>
<dbReference type="SUPFAM" id="SSF54197">
    <property type="entry name" value="HIT-like"/>
    <property type="match status" value="1"/>
</dbReference>
<comment type="caution">
    <text evidence="1">The sequence shown here is derived from an EMBL/GenBank/DDBJ whole genome shotgun (WGS) entry which is preliminary data.</text>
</comment>
<keyword evidence="2" id="KW-1185">Reference proteome</keyword>
<dbReference type="Gene3D" id="3.30.428.10">
    <property type="entry name" value="HIT-like"/>
    <property type="match status" value="1"/>
</dbReference>
<sequence length="161" mass="16885">MGSVAGCLACDLLVGVRPLPGGRLAEASGWVVEHSVGPLGLGTLVVKPVRHVVHVAELNDVESGALGPLLRRVAAAVTEVVQPEQVYVCLWSHADAVPGHLHFVVQPVVKADMARFGAFGPALQMAMFREGAVPDENAVEAMCGRLRVVLLEQGLGAGEHF</sequence>
<evidence type="ECO:0000313" key="1">
    <source>
        <dbReference type="EMBL" id="TYB48695.1"/>
    </source>
</evidence>
<name>A0A5D0NW75_9ACTN</name>
<evidence type="ECO:0008006" key="3">
    <source>
        <dbReference type="Google" id="ProtNLM"/>
    </source>
</evidence>
<evidence type="ECO:0000313" key="2">
    <source>
        <dbReference type="Proteomes" id="UP000323380"/>
    </source>
</evidence>
<reference evidence="1 2" key="1">
    <citation type="submission" date="2019-08" db="EMBL/GenBank/DDBJ databases">
        <title>Actinomadura sp. nov. CYP1-5 isolated from mountain soil.</title>
        <authorList>
            <person name="Songsumanus A."/>
            <person name="Kuncharoen N."/>
            <person name="Kudo T."/>
            <person name="Yuki M."/>
            <person name="Igarashi Y."/>
            <person name="Tanasupawat S."/>
        </authorList>
    </citation>
    <scope>NUCLEOTIDE SEQUENCE [LARGE SCALE GENOMIC DNA]</scope>
    <source>
        <strain evidence="1 2">JCM 14158</strain>
    </source>
</reference>
<dbReference type="Proteomes" id="UP000323380">
    <property type="component" value="Unassembled WGS sequence"/>
</dbReference>
<dbReference type="RefSeq" id="WP_067889491.1">
    <property type="nucleotide sequence ID" value="NZ_VSFG01000001.1"/>
</dbReference>
<protein>
    <recommendedName>
        <fullName evidence="3">HIT family protein</fullName>
    </recommendedName>
</protein>
<accession>A0A5D0NW75</accession>
<dbReference type="InterPro" id="IPR036265">
    <property type="entry name" value="HIT-like_sf"/>
</dbReference>
<organism evidence="1 2">
    <name type="scientific">Actinomadura chibensis</name>
    <dbReference type="NCBI Taxonomy" id="392828"/>
    <lineage>
        <taxon>Bacteria</taxon>
        <taxon>Bacillati</taxon>
        <taxon>Actinomycetota</taxon>
        <taxon>Actinomycetes</taxon>
        <taxon>Streptosporangiales</taxon>
        <taxon>Thermomonosporaceae</taxon>
        <taxon>Actinomadura</taxon>
    </lineage>
</organism>
<dbReference type="EMBL" id="VSFG01000001">
    <property type="protein sequence ID" value="TYB48695.1"/>
    <property type="molecule type" value="Genomic_DNA"/>
</dbReference>
<gene>
    <name evidence="1" type="ORF">FXF69_05835</name>
</gene>
<dbReference type="STRING" id="1220554.GCA_001552135_02464"/>
<proteinExistence type="predicted"/>